<dbReference type="PROSITE" id="PS51257">
    <property type="entry name" value="PROKAR_LIPOPROTEIN"/>
    <property type="match status" value="1"/>
</dbReference>
<reference evidence="3 4" key="1">
    <citation type="submission" date="2015-12" db="EMBL/GenBank/DDBJ databases">
        <title>Genome sequence of Mucilaginibacter gotjawali.</title>
        <authorList>
            <person name="Lee J.S."/>
            <person name="Lee K.C."/>
            <person name="Kim K.K."/>
            <person name="Lee B.W."/>
        </authorList>
    </citation>
    <scope>NUCLEOTIDE SEQUENCE [LARGE SCALE GENOMIC DNA]</scope>
    <source>
        <strain evidence="3 4">SA3-7</strain>
    </source>
</reference>
<dbReference type="EMBL" id="AP017313">
    <property type="protein sequence ID" value="BAU54002.1"/>
    <property type="molecule type" value="Genomic_DNA"/>
</dbReference>
<dbReference type="AlphaFoldDB" id="A0A0X8X2K7"/>
<feature type="signal peptide" evidence="1">
    <location>
        <begin position="1"/>
        <end position="27"/>
    </location>
</feature>
<dbReference type="Pfam" id="PF14344">
    <property type="entry name" value="DUF4397"/>
    <property type="match status" value="1"/>
</dbReference>
<dbReference type="KEGG" id="mgot:MgSA37_02173"/>
<evidence type="ECO:0000313" key="4">
    <source>
        <dbReference type="Proteomes" id="UP000218263"/>
    </source>
</evidence>
<protein>
    <recommendedName>
        <fullName evidence="2">DUF4397 domain-containing protein</fullName>
    </recommendedName>
</protein>
<name>A0A0X8X2K7_9SPHI</name>
<accession>A0A0X8X2K7</accession>
<keyword evidence="1" id="KW-0732">Signal</keyword>
<evidence type="ECO:0000256" key="1">
    <source>
        <dbReference type="SAM" id="SignalP"/>
    </source>
</evidence>
<feature type="chain" id="PRO_5007071416" description="DUF4397 domain-containing protein" evidence="1">
    <location>
        <begin position="28"/>
        <end position="239"/>
    </location>
</feature>
<proteinExistence type="predicted"/>
<evidence type="ECO:0000313" key="3">
    <source>
        <dbReference type="EMBL" id="BAU54002.1"/>
    </source>
</evidence>
<dbReference type="Proteomes" id="UP000218263">
    <property type="component" value="Chromosome"/>
</dbReference>
<keyword evidence="4" id="KW-1185">Reference proteome</keyword>
<evidence type="ECO:0000259" key="2">
    <source>
        <dbReference type="Pfam" id="PF14344"/>
    </source>
</evidence>
<dbReference type="InterPro" id="IPR025510">
    <property type="entry name" value="DUF4397"/>
</dbReference>
<feature type="domain" description="DUF4397" evidence="2">
    <location>
        <begin position="41"/>
        <end position="155"/>
    </location>
</feature>
<sequence length="239" mass="25780">MKRLLKNSKKMKLGIGALGLFSLLLSSCLKDTSNYVAPPTALVTFYQASPDEPAMNLALNTNQVNQNPIYYGDDIDYFRAYAGQRTVNLFFTNSLNTIATAPVTLVANNAYSLFLANTSAHPEIVLLNDTLNRPASGKASVRLVNLSPDAPSVDLKIQGGAILVSNKAFKGYSSFLPISGQTNYTFQIMQTGTNTVLATLPGVTISNGFVYTILFHGLANTTNNGDKLAADLITNAYFY</sequence>
<gene>
    <name evidence="3" type="ORF">MgSA37_02173</name>
</gene>
<organism evidence="3 4">
    <name type="scientific">Mucilaginibacter gotjawali</name>
    <dbReference type="NCBI Taxonomy" id="1550579"/>
    <lineage>
        <taxon>Bacteria</taxon>
        <taxon>Pseudomonadati</taxon>
        <taxon>Bacteroidota</taxon>
        <taxon>Sphingobacteriia</taxon>
        <taxon>Sphingobacteriales</taxon>
        <taxon>Sphingobacteriaceae</taxon>
        <taxon>Mucilaginibacter</taxon>
    </lineage>
</organism>